<organism evidence="2 3">
    <name type="scientific">Pseudomonas alkylphenolica</name>
    <dbReference type="NCBI Taxonomy" id="237609"/>
    <lineage>
        <taxon>Bacteria</taxon>
        <taxon>Pseudomonadati</taxon>
        <taxon>Pseudomonadota</taxon>
        <taxon>Gammaproteobacteria</taxon>
        <taxon>Pseudomonadales</taxon>
        <taxon>Pseudomonadaceae</taxon>
        <taxon>Pseudomonas</taxon>
    </lineage>
</organism>
<protein>
    <recommendedName>
        <fullName evidence="1">Phage tail assembly chaperone-like domain-containing protein</fullName>
    </recommendedName>
</protein>
<evidence type="ECO:0000259" key="1">
    <source>
        <dbReference type="Pfam" id="PF16778"/>
    </source>
</evidence>
<sequence>MTAIYLVGLGGVLFGPITLPVVPGIGEQVPEEAIQLDAELVAPAEGFVWVLEEGEPVLLADHRGIVYSTADGRPMAHEAFGPLPDGVTKAPKPGPFYTWDGADWVLDEAAQLEAAHTAERVWRNTQIAATDFLVMPDYPISAEQRAELYAYRQSLRDWPVAGQFPDADHRPQAPAWIAEHAQ</sequence>
<dbReference type="Pfam" id="PF16778">
    <property type="entry name" value="Phage_tail_APC"/>
    <property type="match status" value="1"/>
</dbReference>
<dbReference type="Proteomes" id="UP000426235">
    <property type="component" value="Chromosome"/>
</dbReference>
<dbReference type="RefSeq" id="WP_157193336.1">
    <property type="nucleotide sequence ID" value="NZ_CP046621.1"/>
</dbReference>
<dbReference type="Gene3D" id="6.10.140.1310">
    <property type="match status" value="1"/>
</dbReference>
<gene>
    <name evidence="2" type="ORF">GPJ81_17850</name>
</gene>
<accession>A0A6I6HHU2</accession>
<dbReference type="AlphaFoldDB" id="A0A6I6HHU2"/>
<dbReference type="InterPro" id="IPR031893">
    <property type="entry name" value="Phage_tail_APC"/>
</dbReference>
<evidence type="ECO:0000313" key="2">
    <source>
        <dbReference type="EMBL" id="QGW78467.1"/>
    </source>
</evidence>
<evidence type="ECO:0000313" key="3">
    <source>
        <dbReference type="Proteomes" id="UP000426235"/>
    </source>
</evidence>
<dbReference type="EMBL" id="CP046621">
    <property type="protein sequence ID" value="QGW78467.1"/>
    <property type="molecule type" value="Genomic_DNA"/>
</dbReference>
<keyword evidence="3" id="KW-1185">Reference proteome</keyword>
<feature type="domain" description="Phage tail assembly chaperone-like" evidence="1">
    <location>
        <begin position="118"/>
        <end position="175"/>
    </location>
</feature>
<name>A0A6I6HHU2_9PSED</name>
<reference evidence="2" key="1">
    <citation type="submission" date="2019-12" db="EMBL/GenBank/DDBJ databases">
        <title>Hybrid Genome Assemblies of two High G+C Isolates from Undergraduate Microbiology Courses.</title>
        <authorList>
            <person name="Ne Ville C.J."/>
            <person name="Enright D."/>
            <person name="Hernandez I."/>
            <person name="Dodsworth J."/>
            <person name="Orwin P.M."/>
        </authorList>
    </citation>
    <scope>NUCLEOTIDE SEQUENCE [LARGE SCALE GENOMIC DNA]</scope>
    <source>
        <strain evidence="2">Neo</strain>
    </source>
</reference>
<proteinExistence type="predicted"/>